<dbReference type="InterPro" id="IPR007332">
    <property type="entry name" value="DUF411"/>
</dbReference>
<dbReference type="AlphaFoldDB" id="A0A6H0ZUV4"/>
<dbReference type="Pfam" id="PF04214">
    <property type="entry name" value="DUF411"/>
    <property type="match status" value="1"/>
</dbReference>
<dbReference type="InterPro" id="IPR036249">
    <property type="entry name" value="Thioredoxin-like_sf"/>
</dbReference>
<gene>
    <name evidence="1" type="ORF">FOB41_23105</name>
</gene>
<reference evidence="1 2" key="1">
    <citation type="submission" date="2020-04" db="EMBL/GenBank/DDBJ databases">
        <title>FDA dAtabase for Regulatory Grade micrObial Sequences (FDA-ARGOS): Supporting development and validation of Infectious Disease Dx tests.</title>
        <authorList>
            <person name="Sciortino C."/>
            <person name="Tallon L."/>
            <person name="Sadzewicz L."/>
            <person name="Vavikolanu K."/>
            <person name="Mehta A."/>
            <person name="Aluvathingal J."/>
            <person name="Nadendla S."/>
            <person name="Nandy P."/>
            <person name="Geyer C."/>
            <person name="Yan Y."/>
            <person name="Sichtig H."/>
        </authorList>
    </citation>
    <scope>NUCLEOTIDE SEQUENCE [LARGE SCALE GENOMIC DNA]</scope>
    <source>
        <strain evidence="1 2">FDAARGOS_633</strain>
    </source>
</reference>
<dbReference type="Proteomes" id="UP000500870">
    <property type="component" value="Chromosome 3"/>
</dbReference>
<dbReference type="RefSeq" id="WP_112556455.1">
    <property type="nucleotide sequence ID" value="NZ_CP050899.1"/>
</dbReference>
<dbReference type="EMBL" id="CP050899">
    <property type="protein sequence ID" value="QIX24013.1"/>
    <property type="molecule type" value="Genomic_DNA"/>
</dbReference>
<evidence type="ECO:0000313" key="1">
    <source>
        <dbReference type="EMBL" id="QIX24013.1"/>
    </source>
</evidence>
<name>A0A6H0ZUV4_9HYPH</name>
<sequence length="153" mass="16462">MNRRQFVCTAAATLTVVGARWAGASQWQMVVYKDPSCGCCEAWADAMANADFQVDVREVDDLDSVKRKYGVPKGAEGCHTAIIGGYFVEGHVPLEAVVRLRSEVPDILGIAVPGMPVGSLGMGDDPLVATYDVLSISRIGEMAVYMSVRPRKP</sequence>
<accession>A0A6H0ZUV4</accession>
<organism evidence="1 2">
    <name type="scientific">Agrobacterium pusense</name>
    <dbReference type="NCBI Taxonomy" id="648995"/>
    <lineage>
        <taxon>Bacteria</taxon>
        <taxon>Pseudomonadati</taxon>
        <taxon>Pseudomonadota</taxon>
        <taxon>Alphaproteobacteria</taxon>
        <taxon>Hyphomicrobiales</taxon>
        <taxon>Rhizobiaceae</taxon>
        <taxon>Rhizobium/Agrobacterium group</taxon>
        <taxon>Agrobacterium</taxon>
    </lineage>
</organism>
<proteinExistence type="predicted"/>
<evidence type="ECO:0000313" key="2">
    <source>
        <dbReference type="Proteomes" id="UP000500870"/>
    </source>
</evidence>
<protein>
    <submittedName>
        <fullName evidence="1">DUF411 domain-containing protein</fullName>
    </submittedName>
</protein>
<dbReference type="SUPFAM" id="SSF52833">
    <property type="entry name" value="Thioredoxin-like"/>
    <property type="match status" value="1"/>
</dbReference>